<gene>
    <name evidence="4" type="ORF">C4544_05110</name>
</gene>
<evidence type="ECO:0000313" key="5">
    <source>
        <dbReference type="Proteomes" id="UP000285655"/>
    </source>
</evidence>
<organism evidence="4 5">
    <name type="scientific">candidate division WS5 bacterium</name>
    <dbReference type="NCBI Taxonomy" id="2093353"/>
    <lineage>
        <taxon>Bacteria</taxon>
        <taxon>candidate division WS5</taxon>
    </lineage>
</organism>
<name>A0A419DB87_9BACT</name>
<accession>A0A419DB87</accession>
<dbReference type="Pfam" id="PF13439">
    <property type="entry name" value="Glyco_transf_4"/>
    <property type="match status" value="1"/>
</dbReference>
<keyword evidence="1 4" id="KW-0808">Transferase</keyword>
<dbReference type="PANTHER" id="PTHR46401:SF2">
    <property type="entry name" value="GLYCOSYLTRANSFERASE WBBK-RELATED"/>
    <property type="match status" value="1"/>
</dbReference>
<evidence type="ECO:0000313" key="4">
    <source>
        <dbReference type="EMBL" id="RJO60421.1"/>
    </source>
</evidence>
<reference evidence="4 5" key="1">
    <citation type="journal article" date="2017" name="ISME J.">
        <title>Energy and carbon metabolisms in a deep terrestrial subsurface fluid microbial community.</title>
        <authorList>
            <person name="Momper L."/>
            <person name="Jungbluth S.P."/>
            <person name="Lee M.D."/>
            <person name="Amend J.P."/>
        </authorList>
    </citation>
    <scope>NUCLEOTIDE SEQUENCE [LARGE SCALE GENOMIC DNA]</scope>
    <source>
        <strain evidence="4">SURF_29</strain>
    </source>
</reference>
<proteinExistence type="predicted"/>
<dbReference type="PANTHER" id="PTHR46401">
    <property type="entry name" value="GLYCOSYLTRANSFERASE WBBK-RELATED"/>
    <property type="match status" value="1"/>
</dbReference>
<dbReference type="InterPro" id="IPR001296">
    <property type="entry name" value="Glyco_trans_1"/>
</dbReference>
<dbReference type="SUPFAM" id="SSF53756">
    <property type="entry name" value="UDP-Glycosyltransferase/glycogen phosphorylase"/>
    <property type="match status" value="1"/>
</dbReference>
<evidence type="ECO:0000259" key="3">
    <source>
        <dbReference type="Pfam" id="PF13439"/>
    </source>
</evidence>
<protein>
    <submittedName>
        <fullName evidence="4">Glycosyltransferase family 4 protein</fullName>
    </submittedName>
</protein>
<evidence type="ECO:0000256" key="1">
    <source>
        <dbReference type="ARBA" id="ARBA00022679"/>
    </source>
</evidence>
<feature type="domain" description="Glycosyltransferase subfamily 4-like N-terminal" evidence="3">
    <location>
        <begin position="103"/>
        <end position="209"/>
    </location>
</feature>
<comment type="caution">
    <text evidence="4">The sequence shown here is derived from an EMBL/GenBank/DDBJ whole genome shotgun (WGS) entry which is preliminary data.</text>
</comment>
<dbReference type="Gene3D" id="3.40.50.2000">
    <property type="entry name" value="Glycogen Phosphorylase B"/>
    <property type="match status" value="2"/>
</dbReference>
<dbReference type="InterPro" id="IPR028098">
    <property type="entry name" value="Glyco_trans_4-like_N"/>
</dbReference>
<dbReference type="Pfam" id="PF00534">
    <property type="entry name" value="Glycos_transf_1"/>
    <property type="match status" value="1"/>
</dbReference>
<evidence type="ECO:0000259" key="2">
    <source>
        <dbReference type="Pfam" id="PF00534"/>
    </source>
</evidence>
<sequence length="414" mass="46542">MQELLNEKYDDISILFISSNYPSADRPYHGAFVQQIVKAIGRKGVKCAVISPVSIFSLRYGKYPPKISYEYIDDNKFVKVLRPKYISFSNKKLFIFNTKYITQKAYEHSLSLALSLLDFSPTIVYGHFLYESGAAAVRMGVRLGVPSIVAVGESSFWSVEPVGFHKATEDFSKVGGVVSVSSSIKRSLIKQLKIPEEKICVLPNGVDLSHFYPRNRNEMRRKYKFSPHKFIIAFVGHFNERKGPQRLLSAASDMENTGIIFIGDGSIPLESKNILFKGVLEHSKIPEILSAADIFVLPTLSEGSCNSIVEALACGLPVITSKGEFNDDIVDDEVSIRVDPKNIKEIKDAIMKLYNNNELREKMSANALRKIKKYDINNRSQKILDMMAELKKHSNFNKQISTALPVGTLIKKEK</sequence>
<dbReference type="EMBL" id="QZJW01000045">
    <property type="protein sequence ID" value="RJO60421.1"/>
    <property type="molecule type" value="Genomic_DNA"/>
</dbReference>
<feature type="domain" description="Glycosyl transferase family 1" evidence="2">
    <location>
        <begin position="216"/>
        <end position="367"/>
    </location>
</feature>
<dbReference type="AlphaFoldDB" id="A0A419DB87"/>
<dbReference type="GO" id="GO:0016757">
    <property type="term" value="F:glycosyltransferase activity"/>
    <property type="evidence" value="ECO:0007669"/>
    <property type="project" value="InterPro"/>
</dbReference>
<dbReference type="Proteomes" id="UP000285655">
    <property type="component" value="Unassembled WGS sequence"/>
</dbReference>